<dbReference type="EMBL" id="JAUKTR010000002">
    <property type="protein sequence ID" value="MDO1558949.1"/>
    <property type="molecule type" value="Genomic_DNA"/>
</dbReference>
<comment type="caution">
    <text evidence="13">The sequence shown here is derived from an EMBL/GenBank/DDBJ whole genome shotgun (WGS) entry which is preliminary data.</text>
</comment>
<keyword evidence="6 12" id="KW-1003">Cell membrane</keyword>
<evidence type="ECO:0000256" key="3">
    <source>
        <dbReference type="ARBA" id="ARBA00008741"/>
    </source>
</evidence>
<evidence type="ECO:0000313" key="14">
    <source>
        <dbReference type="Proteomes" id="UP001169063"/>
    </source>
</evidence>
<dbReference type="InterPro" id="IPR007078">
    <property type="entry name" value="Haem_export_protD_CcmD"/>
</dbReference>
<keyword evidence="8 12" id="KW-0812">Transmembrane</keyword>
<comment type="function">
    <text evidence="1 12">Required for the export of heme to the periplasm for the biogenesis of c-type cytochromes.</text>
</comment>
<evidence type="ECO:0000256" key="10">
    <source>
        <dbReference type="ARBA" id="ARBA00022989"/>
    </source>
</evidence>
<evidence type="ECO:0000256" key="11">
    <source>
        <dbReference type="ARBA" id="ARBA00023136"/>
    </source>
</evidence>
<dbReference type="Pfam" id="PF04995">
    <property type="entry name" value="CcmD"/>
    <property type="match status" value="1"/>
</dbReference>
<feature type="transmembrane region" description="Helical" evidence="12">
    <location>
        <begin position="12"/>
        <end position="33"/>
    </location>
</feature>
<keyword evidence="11 12" id="KW-0472">Membrane</keyword>
<evidence type="ECO:0000256" key="7">
    <source>
        <dbReference type="ARBA" id="ARBA00022519"/>
    </source>
</evidence>
<evidence type="ECO:0000256" key="6">
    <source>
        <dbReference type="ARBA" id="ARBA00022475"/>
    </source>
</evidence>
<name>A0ABT8SLU5_9CAUL</name>
<keyword evidence="10 12" id="KW-1133">Transmembrane helix</keyword>
<accession>A0ABT8SLU5</accession>
<keyword evidence="7 12" id="KW-0997">Cell inner membrane</keyword>
<evidence type="ECO:0000256" key="1">
    <source>
        <dbReference type="ARBA" id="ARBA00002442"/>
    </source>
</evidence>
<evidence type="ECO:0000256" key="8">
    <source>
        <dbReference type="ARBA" id="ARBA00022692"/>
    </source>
</evidence>
<keyword evidence="14" id="KW-1185">Reference proteome</keyword>
<evidence type="ECO:0000256" key="5">
    <source>
        <dbReference type="ARBA" id="ARBA00022448"/>
    </source>
</evidence>
<dbReference type="NCBIfam" id="TIGR03141">
    <property type="entry name" value="cytochro_ccmD"/>
    <property type="match status" value="1"/>
</dbReference>
<gene>
    <name evidence="13" type="primary">ccmD</name>
    <name evidence="13" type="ORF">Q0812_05855</name>
</gene>
<dbReference type="RefSeq" id="WP_302109379.1">
    <property type="nucleotide sequence ID" value="NZ_JAUKTR010000002.1"/>
</dbReference>
<comment type="similarity">
    <text evidence="3 12">Belongs to the CcmD/CycX/HelD family.</text>
</comment>
<organism evidence="13 14">
    <name type="scientific">Peiella sedimenti</name>
    <dbReference type="NCBI Taxonomy" id="3061083"/>
    <lineage>
        <taxon>Bacteria</taxon>
        <taxon>Pseudomonadati</taxon>
        <taxon>Pseudomonadota</taxon>
        <taxon>Alphaproteobacteria</taxon>
        <taxon>Caulobacterales</taxon>
        <taxon>Caulobacteraceae</taxon>
        <taxon>Peiella</taxon>
    </lineage>
</organism>
<comment type="subcellular location">
    <subcellularLocation>
        <location evidence="2 12">Cell inner membrane</location>
        <topology evidence="2 12">Single-pass membrane protein</topology>
    </subcellularLocation>
</comment>
<evidence type="ECO:0000256" key="2">
    <source>
        <dbReference type="ARBA" id="ARBA00004377"/>
    </source>
</evidence>
<reference evidence="13" key="1">
    <citation type="submission" date="2023-07" db="EMBL/GenBank/DDBJ databases">
        <title>Brevundimonas soil sp. nov., isolated from the soil of chemical plant.</title>
        <authorList>
            <person name="Wu N."/>
        </authorList>
    </citation>
    <scope>NUCLEOTIDE SEQUENCE</scope>
    <source>
        <strain evidence="13">XZ-24</strain>
    </source>
</reference>
<keyword evidence="5 12" id="KW-0813">Transport</keyword>
<evidence type="ECO:0000256" key="9">
    <source>
        <dbReference type="ARBA" id="ARBA00022748"/>
    </source>
</evidence>
<evidence type="ECO:0000256" key="12">
    <source>
        <dbReference type="RuleBase" id="RU363101"/>
    </source>
</evidence>
<protein>
    <recommendedName>
        <fullName evidence="4 12">Heme exporter protein D</fullName>
    </recommendedName>
</protein>
<evidence type="ECO:0000256" key="4">
    <source>
        <dbReference type="ARBA" id="ARBA00016461"/>
    </source>
</evidence>
<sequence>MPDFDMGRYAAFVWPAWGISLIVLGALAARALIAARRWRREAEKLDQERPR</sequence>
<dbReference type="Proteomes" id="UP001169063">
    <property type="component" value="Unassembled WGS sequence"/>
</dbReference>
<proteinExistence type="inferred from homology"/>
<evidence type="ECO:0000313" key="13">
    <source>
        <dbReference type="EMBL" id="MDO1558949.1"/>
    </source>
</evidence>
<keyword evidence="9 12" id="KW-0201">Cytochrome c-type biogenesis</keyword>